<comment type="catalytic activity">
    <reaction evidence="7">
        <text>fluoride(in) = fluoride(out)</text>
        <dbReference type="Rhea" id="RHEA:76159"/>
        <dbReference type="ChEBI" id="CHEBI:17051"/>
    </reaction>
    <physiologicalReaction direction="left-to-right" evidence="7">
        <dbReference type="Rhea" id="RHEA:76160"/>
    </physiologicalReaction>
</comment>
<comment type="caution">
    <text evidence="9">The sequence shown here is derived from an EMBL/GenBank/DDBJ whole genome shotgun (WGS) entry which is preliminary data.</text>
</comment>
<feature type="binding site" evidence="8">
    <location>
        <position position="56"/>
    </location>
    <ligand>
        <name>Na(+)</name>
        <dbReference type="ChEBI" id="CHEBI:29101"/>
        <note>structural</note>
    </ligand>
</feature>
<comment type="activity regulation">
    <text evidence="8">Na(+) is not transported, but it plays an essential structural role and its presence is essential for fluoride channel function.</text>
</comment>
<proteinExistence type="inferred from homology"/>
<keyword evidence="5 8" id="KW-0472">Membrane</keyword>
<evidence type="ECO:0000313" key="10">
    <source>
        <dbReference type="Proteomes" id="UP000297295"/>
    </source>
</evidence>
<dbReference type="GO" id="GO:0062054">
    <property type="term" value="F:fluoride channel activity"/>
    <property type="evidence" value="ECO:0007669"/>
    <property type="project" value="UniProtKB-UniRule"/>
</dbReference>
<keyword evidence="8" id="KW-0813">Transport</keyword>
<evidence type="ECO:0000313" key="9">
    <source>
        <dbReference type="EMBL" id="TGC11112.1"/>
    </source>
</evidence>
<evidence type="ECO:0000256" key="3">
    <source>
        <dbReference type="ARBA" id="ARBA00022692"/>
    </source>
</evidence>
<keyword evidence="2 8" id="KW-1003">Cell membrane</keyword>
<dbReference type="HAMAP" id="MF_00454">
    <property type="entry name" value="FluC"/>
    <property type="match status" value="1"/>
</dbReference>
<evidence type="ECO:0000256" key="8">
    <source>
        <dbReference type="HAMAP-Rule" id="MF_00454"/>
    </source>
</evidence>
<dbReference type="RefSeq" id="WP_135388805.1">
    <property type="nucleotide sequence ID" value="NZ_PGGK01000002.1"/>
</dbReference>
<dbReference type="PANTHER" id="PTHR28259:SF1">
    <property type="entry name" value="FLUORIDE EXPORT PROTEIN 1-RELATED"/>
    <property type="match status" value="1"/>
</dbReference>
<feature type="transmembrane region" description="Helical" evidence="8">
    <location>
        <begin position="48"/>
        <end position="66"/>
    </location>
</feature>
<evidence type="ECO:0000256" key="6">
    <source>
        <dbReference type="ARBA" id="ARBA00035120"/>
    </source>
</evidence>
<evidence type="ECO:0000256" key="5">
    <source>
        <dbReference type="ARBA" id="ARBA00023136"/>
    </source>
</evidence>
<keyword evidence="8" id="KW-0406">Ion transport</keyword>
<evidence type="ECO:0000256" key="7">
    <source>
        <dbReference type="ARBA" id="ARBA00035585"/>
    </source>
</evidence>
<dbReference type="InterPro" id="IPR003691">
    <property type="entry name" value="FluC"/>
</dbReference>
<comment type="similarity">
    <text evidence="6 8">Belongs to the fluoride channel Fluc/FEX (TC 1.A.43) family.</text>
</comment>
<feature type="binding site" evidence="8">
    <location>
        <position position="59"/>
    </location>
    <ligand>
        <name>Na(+)</name>
        <dbReference type="ChEBI" id="CHEBI:29101"/>
        <note>structural</note>
    </ligand>
</feature>
<dbReference type="PANTHER" id="PTHR28259">
    <property type="entry name" value="FLUORIDE EXPORT PROTEIN 1-RELATED"/>
    <property type="match status" value="1"/>
</dbReference>
<dbReference type="AlphaFoldDB" id="A0A4E0PZM8"/>
<evidence type="ECO:0000256" key="4">
    <source>
        <dbReference type="ARBA" id="ARBA00022989"/>
    </source>
</evidence>
<keyword evidence="10" id="KW-1185">Reference proteome</keyword>
<reference evidence="9 10" key="1">
    <citation type="submission" date="2017-11" db="EMBL/GenBank/DDBJ databases">
        <title>Isolation and Characterization of Methanogenic Archaea from Saline Meromictic Lake at Siberia.</title>
        <authorList>
            <person name="Shen Y."/>
            <person name="Huang H.-H."/>
            <person name="Lai M.-C."/>
            <person name="Chen S.-C."/>
        </authorList>
    </citation>
    <scope>NUCLEOTIDE SEQUENCE [LARGE SCALE GENOMIC DNA]</scope>
    <source>
        <strain evidence="9 10">SY-01</strain>
    </source>
</reference>
<keyword evidence="8" id="KW-0915">Sodium</keyword>
<feature type="transmembrane region" description="Helical" evidence="8">
    <location>
        <begin position="78"/>
        <end position="102"/>
    </location>
</feature>
<keyword evidence="8" id="KW-0479">Metal-binding</keyword>
<keyword evidence="8" id="KW-0407">Ion channel</keyword>
<dbReference type="Proteomes" id="UP000297295">
    <property type="component" value="Unassembled WGS sequence"/>
</dbReference>
<evidence type="ECO:0000256" key="2">
    <source>
        <dbReference type="ARBA" id="ARBA00022475"/>
    </source>
</evidence>
<protein>
    <recommendedName>
        <fullName evidence="8">Fluoride-specific ion channel FluC</fullName>
    </recommendedName>
</protein>
<accession>A0A4E0PZM8</accession>
<feature type="transmembrane region" description="Helical" evidence="8">
    <location>
        <begin position="21"/>
        <end position="42"/>
    </location>
</feature>
<comment type="subcellular location">
    <subcellularLocation>
        <location evidence="1 8">Cell membrane</location>
        <topology evidence="1 8">Multi-pass membrane protein</topology>
    </subcellularLocation>
</comment>
<name>A0A4E0PZM8_9EURY</name>
<gene>
    <name evidence="8" type="primary">fluC</name>
    <name evidence="8" type="synonym">crcB</name>
    <name evidence="9" type="ORF">CUN85_02915</name>
</gene>
<dbReference type="EMBL" id="PGGK01000002">
    <property type="protein sequence ID" value="TGC11112.1"/>
    <property type="molecule type" value="Genomic_DNA"/>
</dbReference>
<comment type="function">
    <text evidence="8">Fluoride-specific ion channel. Important for reducing fluoride concentration in the cell, thus reducing its toxicity.</text>
</comment>
<dbReference type="GO" id="GO:0005886">
    <property type="term" value="C:plasma membrane"/>
    <property type="evidence" value="ECO:0007669"/>
    <property type="project" value="UniProtKB-SubCell"/>
</dbReference>
<dbReference type="GO" id="GO:0046872">
    <property type="term" value="F:metal ion binding"/>
    <property type="evidence" value="ECO:0007669"/>
    <property type="project" value="UniProtKB-KW"/>
</dbReference>
<keyword evidence="4 8" id="KW-1133">Transmembrane helix</keyword>
<dbReference type="GO" id="GO:0140114">
    <property type="term" value="P:cellular detoxification of fluoride"/>
    <property type="evidence" value="ECO:0007669"/>
    <property type="project" value="UniProtKB-UniRule"/>
</dbReference>
<evidence type="ECO:0000256" key="1">
    <source>
        <dbReference type="ARBA" id="ARBA00004651"/>
    </source>
</evidence>
<dbReference type="Pfam" id="PF02537">
    <property type="entry name" value="CRCB"/>
    <property type="match status" value="1"/>
</dbReference>
<sequence length="103" mass="10661">MGAASRFIVSGTIPRIGKIPAGTLVVNVIGSFAFASFTFLSVSGSLEYFISIGMLGSFTTFSTFAYETFGLLEDGDGVYSLLNVLLNVTLCLLGAGAASLLFG</sequence>
<dbReference type="OrthoDB" id="253428at2157"/>
<keyword evidence="3 8" id="KW-0812">Transmembrane</keyword>
<organism evidence="9 10">
    <name type="scientific">Methanolobus halotolerans</name>
    <dbReference type="NCBI Taxonomy" id="2052935"/>
    <lineage>
        <taxon>Archaea</taxon>
        <taxon>Methanobacteriati</taxon>
        <taxon>Methanobacteriota</taxon>
        <taxon>Stenosarchaea group</taxon>
        <taxon>Methanomicrobia</taxon>
        <taxon>Methanosarcinales</taxon>
        <taxon>Methanosarcinaceae</taxon>
        <taxon>Methanolobus</taxon>
    </lineage>
</organism>